<sequence>MKLFTMILYLNRFSRKISFYFLGLLIVISAISCKDKMGSTGKMSHDIVQDSLLDYKTYQPKSIDITISRSAYKNKLYGFWLGQCIANWTGLITEMDKIGIPNSEGKGEGFYTRDNWGKPDEPNLWGSNNYSKTIDFLFADQDSIWGADDDTDIEYMYQQLLYENKTSILTGEMIRTGWLKHIKKEEENYLWVSNQQALDLMEEGMLPPETGLPENNQYYEMIDAQLTTEIFGFFAPTRSDVALKMAHLPIQTVARENAEWISNFNVVMYALAPLADDDKSIKANLNWMAAEARKQLPNDSYSAKMFDFVRGEYESGVTWEEARDALHEKYQIRQEDGYLWATKDETCNGCFAAGINFGASIVSLLYGEGDIKETIKIGTLCGWDSDNPTATWGGLLGFMLGKEGVEKAFNRKFADKFNIHRTRIGFPNDGIDDFDHMATKGIYIIDRVVQEELDGGVDLNNDVWYIPQKN</sequence>
<dbReference type="Gene3D" id="1.10.4080.10">
    <property type="entry name" value="ADP-ribosylation/Crystallin J1"/>
    <property type="match status" value="1"/>
</dbReference>
<evidence type="ECO:0000313" key="1">
    <source>
        <dbReference type="EMBL" id="SKB41508.1"/>
    </source>
</evidence>
<dbReference type="InterPro" id="IPR036705">
    <property type="entry name" value="Ribosyl_crysJ1_sf"/>
</dbReference>
<name>A0A1T5B2N3_9FLAO</name>
<dbReference type="Proteomes" id="UP000190339">
    <property type="component" value="Unassembled WGS sequence"/>
</dbReference>
<proteinExistence type="predicted"/>
<dbReference type="EMBL" id="FUYL01000003">
    <property type="protein sequence ID" value="SKB41508.1"/>
    <property type="molecule type" value="Genomic_DNA"/>
</dbReference>
<accession>A0A1T5B2N3</accession>
<dbReference type="GO" id="GO:0016787">
    <property type="term" value="F:hydrolase activity"/>
    <property type="evidence" value="ECO:0007669"/>
    <property type="project" value="UniProtKB-KW"/>
</dbReference>
<organism evidence="1 2">
    <name type="scientific">Maribacter arcticus</name>
    <dbReference type="NCBI Taxonomy" id="561365"/>
    <lineage>
        <taxon>Bacteria</taxon>
        <taxon>Pseudomonadati</taxon>
        <taxon>Bacteroidota</taxon>
        <taxon>Flavobacteriia</taxon>
        <taxon>Flavobacteriales</taxon>
        <taxon>Flavobacteriaceae</taxon>
        <taxon>Maribacter</taxon>
    </lineage>
</organism>
<dbReference type="PROSITE" id="PS51257">
    <property type="entry name" value="PROKAR_LIPOPROTEIN"/>
    <property type="match status" value="1"/>
</dbReference>
<dbReference type="InterPro" id="IPR005502">
    <property type="entry name" value="Ribosyl_crysJ1"/>
</dbReference>
<dbReference type="AlphaFoldDB" id="A0A1T5B2N3"/>
<dbReference type="STRING" id="561365.SAMN05660866_01354"/>
<gene>
    <name evidence="1" type="ORF">SAMN05660866_01354</name>
</gene>
<evidence type="ECO:0000313" key="2">
    <source>
        <dbReference type="Proteomes" id="UP000190339"/>
    </source>
</evidence>
<keyword evidence="2" id="KW-1185">Reference proteome</keyword>
<dbReference type="SUPFAM" id="SSF101478">
    <property type="entry name" value="ADP-ribosylglycohydrolase"/>
    <property type="match status" value="1"/>
</dbReference>
<reference evidence="2" key="1">
    <citation type="submission" date="2017-02" db="EMBL/GenBank/DDBJ databases">
        <authorList>
            <person name="Varghese N."/>
            <person name="Submissions S."/>
        </authorList>
    </citation>
    <scope>NUCLEOTIDE SEQUENCE [LARGE SCALE GENOMIC DNA]</scope>
    <source>
        <strain evidence="2">DSM 23546</strain>
    </source>
</reference>
<keyword evidence="1" id="KW-0378">Hydrolase</keyword>
<dbReference type="Pfam" id="PF03747">
    <property type="entry name" value="ADP_ribosyl_GH"/>
    <property type="match status" value="1"/>
</dbReference>
<protein>
    <submittedName>
        <fullName evidence="1">ADP-ribosylglycohydrolase</fullName>
    </submittedName>
</protein>